<dbReference type="InterPro" id="IPR019079">
    <property type="entry name" value="Capsule_synth_CapA"/>
</dbReference>
<dbReference type="Pfam" id="PF09587">
    <property type="entry name" value="PGA_cap"/>
    <property type="match status" value="1"/>
</dbReference>
<dbReference type="PANTHER" id="PTHR33393:SF11">
    <property type="entry name" value="POLYGLUTAMINE SYNTHESIS ACCESSORY PROTEIN RV0574C-RELATED"/>
    <property type="match status" value="1"/>
</dbReference>
<gene>
    <name evidence="3" type="ORF">C4532_17495</name>
</gene>
<comment type="similarity">
    <text evidence="1">Belongs to the CapA family.</text>
</comment>
<evidence type="ECO:0000256" key="1">
    <source>
        <dbReference type="ARBA" id="ARBA00005662"/>
    </source>
</evidence>
<dbReference type="CDD" id="cd07381">
    <property type="entry name" value="MPP_CapA"/>
    <property type="match status" value="1"/>
</dbReference>
<dbReference type="Proteomes" id="UP000285961">
    <property type="component" value="Unassembled WGS sequence"/>
</dbReference>
<dbReference type="EMBL" id="QZKI01000125">
    <property type="protein sequence ID" value="RJP65527.1"/>
    <property type="molecule type" value="Genomic_DNA"/>
</dbReference>
<sequence length="408" mass="46106">MHTEMRRKNLSRNSVGANFFAFTWQNRPKKSMRMNSHLRRAMPNCGLRESFKSVPVRPIIRANHCRGRSYSAQTVYPMVPMKIAITGDVMLGRLVNQAAIEIPDFDPAYVWGDCMQPLLAADLRLINLECVIATYGQKWRPHEKAFHFRAHPRAIEVLRAARIDFASLANNHILDYDAEALRECLRLLNVTGIAHAGAGESRQQAQKPAIIKRNGLTMEIISLTDNEPEWEAKDAAPGTFYIDYDSGGLRPQYRAYVQQAMQDARRASDILVISAHVGPNWGAPSQAIRALAHELIDMGADCYWGHSNHTPQGMEIYCGKPILYATGDFIDDYAVAPRERNDLSFLFVLDWNSPDWELTMVPTKISDFQVNRVSGEEAAFVMDRMENLSQAFNTSMRRDGQTLTVSSK</sequence>
<dbReference type="SUPFAM" id="SSF56300">
    <property type="entry name" value="Metallo-dependent phosphatases"/>
    <property type="match status" value="1"/>
</dbReference>
<dbReference type="AlphaFoldDB" id="A0A419EQT8"/>
<protein>
    <submittedName>
        <fullName evidence="3">CapA family protein</fullName>
    </submittedName>
</protein>
<evidence type="ECO:0000259" key="2">
    <source>
        <dbReference type="SMART" id="SM00854"/>
    </source>
</evidence>
<dbReference type="Gene3D" id="3.60.21.10">
    <property type="match status" value="1"/>
</dbReference>
<evidence type="ECO:0000313" key="3">
    <source>
        <dbReference type="EMBL" id="RJP65527.1"/>
    </source>
</evidence>
<reference evidence="3 4" key="1">
    <citation type="journal article" date="2017" name="ISME J.">
        <title>Energy and carbon metabolisms in a deep terrestrial subsurface fluid microbial community.</title>
        <authorList>
            <person name="Momper L."/>
            <person name="Jungbluth S.P."/>
            <person name="Lee M.D."/>
            <person name="Amend J.P."/>
        </authorList>
    </citation>
    <scope>NUCLEOTIDE SEQUENCE [LARGE SCALE GENOMIC DNA]</scope>
    <source>
        <strain evidence="3">SURF_17</strain>
    </source>
</reference>
<dbReference type="SMART" id="SM00854">
    <property type="entry name" value="PGA_cap"/>
    <property type="match status" value="1"/>
</dbReference>
<dbReference type="InterPro" id="IPR029052">
    <property type="entry name" value="Metallo-depent_PP-like"/>
</dbReference>
<evidence type="ECO:0000313" key="4">
    <source>
        <dbReference type="Proteomes" id="UP000285961"/>
    </source>
</evidence>
<name>A0A419EQT8_9BACT</name>
<dbReference type="PANTHER" id="PTHR33393">
    <property type="entry name" value="POLYGLUTAMINE SYNTHESIS ACCESSORY PROTEIN RV0574C-RELATED"/>
    <property type="match status" value="1"/>
</dbReference>
<comment type="caution">
    <text evidence="3">The sequence shown here is derived from an EMBL/GenBank/DDBJ whole genome shotgun (WGS) entry which is preliminary data.</text>
</comment>
<dbReference type="InterPro" id="IPR052169">
    <property type="entry name" value="CW_Biosynth-Accessory"/>
</dbReference>
<feature type="domain" description="Capsule synthesis protein CapA" evidence="2">
    <location>
        <begin position="82"/>
        <end position="333"/>
    </location>
</feature>
<proteinExistence type="inferred from homology"/>
<accession>A0A419EQT8</accession>
<organism evidence="3 4">
    <name type="scientific">Candidatus Abyssobacteria bacterium SURF_17</name>
    <dbReference type="NCBI Taxonomy" id="2093361"/>
    <lineage>
        <taxon>Bacteria</taxon>
        <taxon>Pseudomonadati</taxon>
        <taxon>Candidatus Hydrogenedentota</taxon>
        <taxon>Candidatus Abyssobacteria</taxon>
    </lineage>
</organism>